<accession>A0A8H7DJQ0</accession>
<keyword evidence="4" id="KW-1185">Reference proteome</keyword>
<dbReference type="InterPro" id="IPR050960">
    <property type="entry name" value="AB_hydrolase_4_sf"/>
</dbReference>
<evidence type="ECO:0000256" key="1">
    <source>
        <dbReference type="ARBA" id="ARBA00010884"/>
    </source>
</evidence>
<protein>
    <submittedName>
        <fullName evidence="3">AB hydrolase-1 domain-containing protein</fullName>
    </submittedName>
</protein>
<evidence type="ECO:0000259" key="2">
    <source>
        <dbReference type="Pfam" id="PF00561"/>
    </source>
</evidence>
<dbReference type="GO" id="GO:0051793">
    <property type="term" value="P:medium-chain fatty acid catabolic process"/>
    <property type="evidence" value="ECO:0007669"/>
    <property type="project" value="TreeGrafter"/>
</dbReference>
<dbReference type="GO" id="GO:0051792">
    <property type="term" value="P:medium-chain fatty acid biosynthetic process"/>
    <property type="evidence" value="ECO:0007669"/>
    <property type="project" value="TreeGrafter"/>
</dbReference>
<dbReference type="Proteomes" id="UP000623467">
    <property type="component" value="Unassembled WGS sequence"/>
</dbReference>
<dbReference type="GO" id="GO:0047372">
    <property type="term" value="F:monoacylglycerol lipase activity"/>
    <property type="evidence" value="ECO:0007669"/>
    <property type="project" value="TreeGrafter"/>
</dbReference>
<reference evidence="3" key="1">
    <citation type="submission" date="2020-05" db="EMBL/GenBank/DDBJ databases">
        <title>Mycena genomes resolve the evolution of fungal bioluminescence.</title>
        <authorList>
            <person name="Tsai I.J."/>
        </authorList>
    </citation>
    <scope>NUCLEOTIDE SEQUENCE</scope>
    <source>
        <strain evidence="3">160909Yilan</strain>
    </source>
</reference>
<feature type="domain" description="AB hydrolase-1" evidence="2">
    <location>
        <begin position="123"/>
        <end position="234"/>
    </location>
</feature>
<dbReference type="GO" id="GO:0008126">
    <property type="term" value="F:acetylesterase activity"/>
    <property type="evidence" value="ECO:0007669"/>
    <property type="project" value="TreeGrafter"/>
</dbReference>
<keyword evidence="3" id="KW-0378">Hydrolase</keyword>
<dbReference type="AlphaFoldDB" id="A0A8H7DJQ0"/>
<name>A0A8H7DJQ0_9AGAR</name>
<dbReference type="InterPro" id="IPR029058">
    <property type="entry name" value="AB_hydrolase_fold"/>
</dbReference>
<dbReference type="OrthoDB" id="5954035at2759"/>
<evidence type="ECO:0000313" key="3">
    <source>
        <dbReference type="EMBL" id="KAF7374833.1"/>
    </source>
</evidence>
<dbReference type="Gene3D" id="3.40.50.1820">
    <property type="entry name" value="alpha/beta hydrolase"/>
    <property type="match status" value="1"/>
</dbReference>
<dbReference type="InterPro" id="IPR012020">
    <property type="entry name" value="ABHD4"/>
</dbReference>
<dbReference type="InterPro" id="IPR000073">
    <property type="entry name" value="AB_hydrolase_1"/>
</dbReference>
<dbReference type="EMBL" id="JACAZH010000002">
    <property type="protein sequence ID" value="KAF7374833.1"/>
    <property type="molecule type" value="Genomic_DNA"/>
</dbReference>
<dbReference type="SUPFAM" id="SSF53474">
    <property type="entry name" value="alpha/beta-Hydrolases"/>
    <property type="match status" value="1"/>
</dbReference>
<dbReference type="Pfam" id="PF00561">
    <property type="entry name" value="Abhydrolase_1"/>
    <property type="match status" value="1"/>
</dbReference>
<gene>
    <name evidence="3" type="ORF">MSAN_00369300</name>
</gene>
<evidence type="ECO:0000313" key="4">
    <source>
        <dbReference type="Proteomes" id="UP000623467"/>
    </source>
</evidence>
<proteinExistence type="inferred from homology"/>
<comment type="similarity">
    <text evidence="1">Belongs to the AB hydrolase superfamily. AB hydrolase 4 family.</text>
</comment>
<sequence>MVLSLGVASVAKSRRRQSPGKSPEIRFAPEPASIFLQPQNGGVNKSVSLQELVESRCQSLSSKFRPSWWLFNGHLQTLYSVLGDFSKTDQMWYDRRLLRLLDGGTLGLDFAPLDASTVRDDAPIIVVQHGLTGGSHEPYIRAVLAPACSPVEQGGLGYRAVVVNFRGCSGVPITSPKFYTAAQTDDLRQALMYISKLYPHAPLLGLGFSIGGNVLTRYLAEEGADSLLRSACILGCPWDLKANNDYLLYNNTLGKRLYLRGMGENVITIMKQHRQVFLADPRTAKAAHTVLHMKRPTLTDIDHLFTASVGTTAPFPFEDVHKYYIWASSHKVAEQIRVPCLTINAAGTALFRLLFFHAPGLIVPVDDPVVQRVQTSVGQNGYIVSVLTATGGHLGWFESKRKRWTTKPLLEWMQLFGTDVVRNPIELSLSIDEDGYIRDSRWPNLGCKEVAGGGRIDGNRPKSQLFQGL</sequence>
<dbReference type="PANTHER" id="PTHR10794">
    <property type="entry name" value="ABHYDROLASE DOMAIN-CONTAINING PROTEIN"/>
    <property type="match status" value="1"/>
</dbReference>
<dbReference type="PIRSF" id="PIRSF005211">
    <property type="entry name" value="Ab_hydro_YheT"/>
    <property type="match status" value="1"/>
</dbReference>
<comment type="caution">
    <text evidence="3">The sequence shown here is derived from an EMBL/GenBank/DDBJ whole genome shotgun (WGS) entry which is preliminary data.</text>
</comment>
<dbReference type="PANTHER" id="PTHR10794:SF63">
    <property type="entry name" value="ALPHA_BETA HYDROLASE 1, ISOFORM A"/>
    <property type="match status" value="1"/>
</dbReference>
<organism evidence="3 4">
    <name type="scientific">Mycena sanguinolenta</name>
    <dbReference type="NCBI Taxonomy" id="230812"/>
    <lineage>
        <taxon>Eukaryota</taxon>
        <taxon>Fungi</taxon>
        <taxon>Dikarya</taxon>
        <taxon>Basidiomycota</taxon>
        <taxon>Agaricomycotina</taxon>
        <taxon>Agaricomycetes</taxon>
        <taxon>Agaricomycetidae</taxon>
        <taxon>Agaricales</taxon>
        <taxon>Marasmiineae</taxon>
        <taxon>Mycenaceae</taxon>
        <taxon>Mycena</taxon>
    </lineage>
</organism>